<organism evidence="4 5">
    <name type="scientific">Gomphillus americanus</name>
    <dbReference type="NCBI Taxonomy" id="1940652"/>
    <lineage>
        <taxon>Eukaryota</taxon>
        <taxon>Fungi</taxon>
        <taxon>Dikarya</taxon>
        <taxon>Ascomycota</taxon>
        <taxon>Pezizomycotina</taxon>
        <taxon>Lecanoromycetes</taxon>
        <taxon>OSLEUM clade</taxon>
        <taxon>Ostropomycetidae</taxon>
        <taxon>Ostropales</taxon>
        <taxon>Graphidaceae</taxon>
        <taxon>Gomphilloideae</taxon>
        <taxon>Gomphillus</taxon>
    </lineage>
</organism>
<dbReference type="GO" id="GO:0004190">
    <property type="term" value="F:aspartic-type endopeptidase activity"/>
    <property type="evidence" value="ECO:0007669"/>
    <property type="project" value="InterPro"/>
</dbReference>
<comment type="similarity">
    <text evidence="1">Belongs to the peptidase A1 family.</text>
</comment>
<dbReference type="InterPro" id="IPR001461">
    <property type="entry name" value="Aspartic_peptidase_A1"/>
</dbReference>
<evidence type="ECO:0000313" key="4">
    <source>
        <dbReference type="EMBL" id="CAF9919280.1"/>
    </source>
</evidence>
<name>A0A8H3IL04_9LECA</name>
<accession>A0A8H3IL04</accession>
<protein>
    <recommendedName>
        <fullName evidence="3">Peptidase A1 domain-containing protein</fullName>
    </recommendedName>
</protein>
<sequence length="416" mass="43607">MALRYYLLLASALPLGMALPVSDRQTSAVKAFSISQVYNPHFSTNNGVAAHKKALAKYTIPSSQVGLSATTASSSPIGNSFVATSGVATPGVAPANAIDYTDLEYLTPVTVGGKTYMLDFDTGSSDLWIGGQNTGARDKYTPTSKPLSTQSWSITYGDESNAAGDVYSETVVVGGTTATAVAVGRATNAPNSFFALGANGQPGSDGLLGLGFSSSNTFQPQQKTWFDTAVSQGLPPMFAANLMFGTASGSYDFGGVNPASYTGDITFLDVVPGQNPLNKYWMVAPAMGDVGVMDTGTTLMLLSSTTTQAYYSSPAALAAGAQWIAPSDGSASFWAYNCNSTLPDFTVTLNDMEAVVPGGYLNYQTLSNGLCYSAIQNRDPSMTFSIYGDRFLMSLYVVFDLRDSNNPRIGFAGKSV</sequence>
<keyword evidence="2" id="KW-0732">Signal</keyword>
<feature type="chain" id="PRO_5034218421" description="Peptidase A1 domain-containing protein" evidence="2">
    <location>
        <begin position="19"/>
        <end position="416"/>
    </location>
</feature>
<feature type="signal peptide" evidence="2">
    <location>
        <begin position="1"/>
        <end position="18"/>
    </location>
</feature>
<dbReference type="PRINTS" id="PR00792">
    <property type="entry name" value="PEPSIN"/>
</dbReference>
<gene>
    <name evidence="4" type="ORF">GOMPHAMPRED_001729</name>
</gene>
<dbReference type="GO" id="GO:0006508">
    <property type="term" value="P:proteolysis"/>
    <property type="evidence" value="ECO:0007669"/>
    <property type="project" value="InterPro"/>
</dbReference>
<evidence type="ECO:0000259" key="3">
    <source>
        <dbReference type="PROSITE" id="PS51767"/>
    </source>
</evidence>
<dbReference type="Pfam" id="PF00026">
    <property type="entry name" value="Asp"/>
    <property type="match status" value="1"/>
</dbReference>
<dbReference type="AlphaFoldDB" id="A0A8H3IL04"/>
<dbReference type="SUPFAM" id="SSF50630">
    <property type="entry name" value="Acid proteases"/>
    <property type="match status" value="1"/>
</dbReference>
<dbReference type="InterPro" id="IPR033121">
    <property type="entry name" value="PEPTIDASE_A1"/>
</dbReference>
<feature type="domain" description="Peptidase A1" evidence="3">
    <location>
        <begin position="105"/>
        <end position="412"/>
    </location>
</feature>
<proteinExistence type="inferred from homology"/>
<comment type="caution">
    <text evidence="4">The sequence shown here is derived from an EMBL/GenBank/DDBJ whole genome shotgun (WGS) entry which is preliminary data.</text>
</comment>
<dbReference type="PROSITE" id="PS51767">
    <property type="entry name" value="PEPTIDASE_A1"/>
    <property type="match status" value="1"/>
</dbReference>
<dbReference type="Proteomes" id="UP000664169">
    <property type="component" value="Unassembled WGS sequence"/>
</dbReference>
<dbReference type="PANTHER" id="PTHR47966:SF2">
    <property type="entry name" value="ASPERGILLOPEPSIN-1-RELATED"/>
    <property type="match status" value="1"/>
</dbReference>
<keyword evidence="5" id="KW-1185">Reference proteome</keyword>
<evidence type="ECO:0000313" key="5">
    <source>
        <dbReference type="Proteomes" id="UP000664169"/>
    </source>
</evidence>
<evidence type="ECO:0000256" key="1">
    <source>
        <dbReference type="ARBA" id="ARBA00007447"/>
    </source>
</evidence>
<dbReference type="Gene3D" id="2.40.70.10">
    <property type="entry name" value="Acid Proteases"/>
    <property type="match status" value="2"/>
</dbReference>
<dbReference type="InterPro" id="IPR021109">
    <property type="entry name" value="Peptidase_aspartic_dom_sf"/>
</dbReference>
<dbReference type="EMBL" id="CAJPDQ010000014">
    <property type="protein sequence ID" value="CAF9919280.1"/>
    <property type="molecule type" value="Genomic_DNA"/>
</dbReference>
<evidence type="ECO:0000256" key="2">
    <source>
        <dbReference type="SAM" id="SignalP"/>
    </source>
</evidence>
<dbReference type="PANTHER" id="PTHR47966">
    <property type="entry name" value="BETA-SITE APP-CLEAVING ENZYME, ISOFORM A-RELATED"/>
    <property type="match status" value="1"/>
</dbReference>
<dbReference type="OrthoDB" id="2747330at2759"/>
<reference evidence="4" key="1">
    <citation type="submission" date="2021-03" db="EMBL/GenBank/DDBJ databases">
        <authorList>
            <person name="Tagirdzhanova G."/>
        </authorList>
    </citation>
    <scope>NUCLEOTIDE SEQUENCE</scope>
</reference>